<reference evidence="2" key="8">
    <citation type="journal article" date="2018" name="J. ISSAAS">
        <title>In Silico Identification of Three Types of Integrative and Conjugative Elements (ICEs) in Elizabethkingia anophelis Strains Isolated from Around the World.</title>
        <authorList>
            <person name="Xu J."/>
            <person name="Pei D."/>
            <person name="Nicholson A."/>
            <person name="Lan Y."/>
            <person name="Xia Q."/>
        </authorList>
    </citation>
    <scope>NUCLEOTIDE SEQUENCE</scope>
</reference>
<protein>
    <submittedName>
        <fullName evidence="2">Uncharacterized protein</fullName>
    </submittedName>
</protein>
<sequence>MAIWYVLIVAEISQGVLLRGEILVTTIIIALHRVATAKKQRKQMRSLNKGLLSLN</sequence>
<feature type="transmembrane region" description="Helical" evidence="1">
    <location>
        <begin position="16"/>
        <end position="35"/>
    </location>
</feature>
<reference evidence="2" key="3">
    <citation type="journal article" date="2016" name="Genome Announc.">
        <title>Complete Genome Sequences of Four Strains from the 2015-2016 Elizabethkingia anophelis Outbreak.</title>
        <authorList>
            <person name="Nicholson A.C."/>
            <person name="Whitney A.M."/>
            <person name="Emery B.D."/>
            <person name="Bell M.E."/>
            <person name="Gartin J.T."/>
            <person name="Humrighouse B.W."/>
            <person name="Loparev V.N."/>
            <person name="Batra D."/>
            <person name="Sheth M."/>
            <person name="Rowe L.A."/>
            <person name="Juieng P."/>
            <person name="Knipe K."/>
            <person name="Gulvik C."/>
            <person name="McQuiston J.R."/>
        </authorList>
    </citation>
    <scope>NUCLEOTIDE SEQUENCE</scope>
</reference>
<accession>A0A455ZER4</accession>
<evidence type="ECO:0000256" key="1">
    <source>
        <dbReference type="SAM" id="Phobius"/>
    </source>
</evidence>
<dbReference type="AlphaFoldDB" id="A0A455ZER4"/>
<reference evidence="2" key="4">
    <citation type="journal article" date="2016" name="Sci. Rep.">
        <title>Genomic epidemiology and global diversity of the emerging bacterial pathogen Elizabethkingia anophelis.</title>
        <authorList>
            <person name="Breurec S."/>
            <person name="Criscuolo A."/>
            <person name="Diancourt L."/>
            <person name="Rendueles O."/>
            <person name="Vandenbogaert M."/>
            <person name="Passet V."/>
            <person name="Caro V."/>
            <person name="Rocha E.P."/>
            <person name="Touchon M."/>
            <person name="Brisse S."/>
        </authorList>
    </citation>
    <scope>NUCLEOTIDE SEQUENCE</scope>
</reference>
<keyword evidence="1" id="KW-0812">Transmembrane</keyword>
<keyword evidence="1" id="KW-1133">Transmembrane helix</keyword>
<reference evidence="2" key="5">
    <citation type="journal article" date="2017" name="Genome Announc.">
        <title>Complete Circularized Genome Sequences of Four Strains of Elizabethkingia anophelis, Including Two Novel Strains Isolated from Wild-Caught Anopheles sinensis.</title>
        <authorList>
            <person name="Pei D."/>
            <person name="Nicholson A.C."/>
            <person name="Jiang J."/>
            <person name="Chen H."/>
            <person name="Whitney A.M."/>
            <person name="Villarma A."/>
            <person name="Bell M."/>
            <person name="Humrighouse B."/>
            <person name="Rowe L.A."/>
            <person name="Sheth M."/>
            <person name="Batra D."/>
            <person name="Juieng P."/>
            <person name="Loparev V.N."/>
            <person name="McQuiston J.R."/>
            <person name="Lan Y."/>
            <person name="Ma Y."/>
            <person name="Xu J."/>
        </authorList>
    </citation>
    <scope>NUCLEOTIDE SEQUENCE</scope>
</reference>
<organism evidence="2">
    <name type="scientific">Elizabethkingia anophelis</name>
    <dbReference type="NCBI Taxonomy" id="1117645"/>
    <lineage>
        <taxon>Bacteria</taxon>
        <taxon>Pseudomonadati</taxon>
        <taxon>Bacteroidota</taxon>
        <taxon>Flavobacteriia</taxon>
        <taxon>Flavobacteriales</taxon>
        <taxon>Weeksellaceae</taxon>
        <taxon>Elizabethkingia</taxon>
    </lineage>
</organism>
<evidence type="ECO:0000313" key="2">
    <source>
        <dbReference type="EMBL" id="DAC75256.1"/>
    </source>
</evidence>
<reference evidence="2" key="2">
    <citation type="journal article" date="2014" name="PLoS ONE">
        <title>Insights from the genome annotation of Elizabethkingia anophelis from the malaria vector Anopheles gambiae.</title>
        <authorList>
            <person name="Kukutla P."/>
            <person name="Lindberg B.G."/>
            <person name="Pei D."/>
            <person name="Rayl M."/>
            <person name="Yu W."/>
            <person name="Steritz M."/>
            <person name="Faye I."/>
            <person name="Xu J."/>
        </authorList>
    </citation>
    <scope>NUCLEOTIDE SEQUENCE</scope>
</reference>
<reference evidence="2" key="6">
    <citation type="journal article" date="2017" name="Nat. Commun.">
        <title>Evolutionary dynamics and genomic features of the Elizabethkingia anophelis 2015 to 2016 Wisconsin outbreak strain.</title>
        <authorList>
            <person name="Perrin A."/>
            <person name="Larsonneur E."/>
            <person name="Nicholson A.C."/>
            <person name="Edwards D.J."/>
            <person name="Gundlach K.M."/>
            <person name="Whitney A.M."/>
            <person name="Gulvik C.A."/>
            <person name="Bell M.E."/>
            <person name="Rendueles O."/>
            <person name="Cury J."/>
            <person name="Hugon P."/>
            <person name="Clermont D."/>
            <person name="Enouf V."/>
            <person name="Loparev V."/>
            <person name="Juieng P."/>
            <person name="Monson T."/>
            <person name="Warshauer D."/>
            <person name="Elbadawi L.I."/>
            <person name="Walters M.S."/>
            <person name="Crist M.B."/>
            <person name="Noble-Wang J."/>
            <person name="Borlaug G."/>
            <person name="Rocha E.P.C."/>
            <person name="Criscuolo A."/>
            <person name="Touchon M."/>
            <person name="Davis J.P."/>
            <person name="Holt K.E."/>
            <person name="McQuiston J.R."/>
            <person name="Brisse S."/>
        </authorList>
    </citation>
    <scope>NUCLEOTIDE SEQUENCE</scope>
</reference>
<keyword evidence="1" id="KW-0472">Membrane</keyword>
<reference evidence="2" key="1">
    <citation type="journal article" date="2014" name="Genome Biol. Evol.">
        <title>Comparative genomic analysis of malaria mosquito vector-associated novel pathogen Elizabethkingia anophelis.</title>
        <authorList>
            <person name="Teo J."/>
            <person name="Tan S.Y."/>
            <person name="Liu Y."/>
            <person name="Tay M."/>
            <person name="Ding Y."/>
            <person name="Li Y."/>
            <person name="Kjelleberg S."/>
            <person name="Givskov M."/>
            <person name="Lin R.T."/>
            <person name="Yang L."/>
        </authorList>
    </citation>
    <scope>NUCLEOTIDE SEQUENCE</scope>
</reference>
<reference evidence="2" key="7">
    <citation type="journal article" date="2017" name="Sci. Rep.">
        <title>Genomic features, phylogenetic relationships, and comparative genomics of Elizabethkingia anophelis strain EM361-97 isolated in Taiwan.</title>
        <authorList>
            <person name="Lin J.N."/>
            <person name="Lai C.H."/>
            <person name="Yang C.H."/>
            <person name="Huang Y.H."/>
            <person name="Lin H.H."/>
        </authorList>
    </citation>
    <scope>NUCLEOTIDE SEQUENCE</scope>
</reference>
<proteinExistence type="predicted"/>
<gene>
    <name evidence="2" type="primary">ICEEaII(8)_FMS-007_681_514</name>
</gene>
<dbReference type="EMBL" id="BK010602">
    <property type="protein sequence ID" value="DAC75256.1"/>
    <property type="molecule type" value="Genomic_DNA"/>
</dbReference>
<name>A0A455ZER4_9FLAO</name>